<accession>A0A318LJD6</accession>
<dbReference type="RefSeq" id="WP_110389447.1">
    <property type="nucleotide sequence ID" value="NZ_QJKI01000001.1"/>
</dbReference>
<protein>
    <submittedName>
        <fullName evidence="2">DNA-binding FrmR family transcriptional regulator</fullName>
    </submittedName>
</protein>
<dbReference type="GO" id="GO:0046872">
    <property type="term" value="F:metal ion binding"/>
    <property type="evidence" value="ECO:0007669"/>
    <property type="project" value="InterPro"/>
</dbReference>
<sequence length="90" mass="9889">MSHTQQDQAKLLARVRRLTGQMQALERALLAQAPCADVLQQLASIRGALNGLTAELMEGHLREHVLAAESETARVQAVDELSAVLRTYVR</sequence>
<dbReference type="EMBL" id="QJKI01000001">
    <property type="protein sequence ID" value="PXX81817.1"/>
    <property type="molecule type" value="Genomic_DNA"/>
</dbReference>
<dbReference type="Proteomes" id="UP000247555">
    <property type="component" value="Unassembled WGS sequence"/>
</dbReference>
<organism evidence="2 3">
    <name type="scientific">Rivihabitans pingtungensis</name>
    <dbReference type="NCBI Taxonomy" id="1054498"/>
    <lineage>
        <taxon>Bacteria</taxon>
        <taxon>Pseudomonadati</taxon>
        <taxon>Pseudomonadota</taxon>
        <taxon>Betaproteobacteria</taxon>
        <taxon>Neisseriales</taxon>
        <taxon>Aquaspirillaceae</taxon>
        <taxon>Rivihabitans</taxon>
    </lineage>
</organism>
<dbReference type="InterPro" id="IPR003735">
    <property type="entry name" value="Metal_Tscrpt_repr"/>
</dbReference>
<dbReference type="InterPro" id="IPR038390">
    <property type="entry name" value="Metal_Tscrpt_repr_sf"/>
</dbReference>
<gene>
    <name evidence="2" type="ORF">DFR34_10146</name>
</gene>
<reference evidence="2 3" key="1">
    <citation type="submission" date="2018-05" db="EMBL/GenBank/DDBJ databases">
        <title>Genomic Encyclopedia of Type Strains, Phase IV (KMG-IV): sequencing the most valuable type-strain genomes for metagenomic binning, comparative biology and taxonomic classification.</title>
        <authorList>
            <person name="Goeker M."/>
        </authorList>
    </citation>
    <scope>NUCLEOTIDE SEQUENCE [LARGE SCALE GENOMIC DNA]</scope>
    <source>
        <strain evidence="2 3">DSM 29661</strain>
    </source>
</reference>
<dbReference type="OrthoDB" id="9806052at2"/>
<proteinExistence type="inferred from homology"/>
<comment type="caution">
    <text evidence="2">The sequence shown here is derived from an EMBL/GenBank/DDBJ whole genome shotgun (WGS) entry which is preliminary data.</text>
</comment>
<dbReference type="GO" id="GO:0045892">
    <property type="term" value="P:negative regulation of DNA-templated transcription"/>
    <property type="evidence" value="ECO:0007669"/>
    <property type="project" value="UniProtKB-ARBA"/>
</dbReference>
<dbReference type="AlphaFoldDB" id="A0A318LJD6"/>
<keyword evidence="2" id="KW-0238">DNA-binding</keyword>
<evidence type="ECO:0000313" key="3">
    <source>
        <dbReference type="Proteomes" id="UP000247555"/>
    </source>
</evidence>
<dbReference type="Pfam" id="PF02583">
    <property type="entry name" value="Trns_repr_metal"/>
    <property type="match status" value="1"/>
</dbReference>
<keyword evidence="3" id="KW-1185">Reference proteome</keyword>
<dbReference type="CDD" id="cd10153">
    <property type="entry name" value="RcnR-FrmR-like_DUF156"/>
    <property type="match status" value="1"/>
</dbReference>
<dbReference type="GO" id="GO:0003677">
    <property type="term" value="F:DNA binding"/>
    <property type="evidence" value="ECO:0007669"/>
    <property type="project" value="UniProtKB-KW"/>
</dbReference>
<evidence type="ECO:0000313" key="2">
    <source>
        <dbReference type="EMBL" id="PXX81817.1"/>
    </source>
</evidence>
<name>A0A318LJD6_9NEIS</name>
<comment type="similarity">
    <text evidence="1">Belongs to the FrmR/RcnR family.</text>
</comment>
<evidence type="ECO:0000256" key="1">
    <source>
        <dbReference type="ARBA" id="ARBA00005260"/>
    </source>
</evidence>
<dbReference type="PANTHER" id="PTHR33677">
    <property type="entry name" value="TRANSCRIPTIONAL REPRESSOR FRMR-RELATED"/>
    <property type="match status" value="1"/>
</dbReference>
<dbReference type="Gene3D" id="1.20.58.1000">
    <property type="entry name" value="Metal-sensitive repressor, helix protomer"/>
    <property type="match status" value="1"/>
</dbReference>
<dbReference type="PANTHER" id="PTHR33677:SF5">
    <property type="entry name" value="TRANSCRIPTIONAL REPRESSOR FRMR"/>
    <property type="match status" value="1"/>
</dbReference>